<accession>A0A813SLG0</accession>
<proteinExistence type="predicted"/>
<keyword evidence="2" id="KW-0276">Fatty acid metabolism</keyword>
<dbReference type="GO" id="GO:0004467">
    <property type="term" value="F:long-chain fatty acid-CoA ligase activity"/>
    <property type="evidence" value="ECO:0007669"/>
    <property type="project" value="UniProtKB-EC"/>
</dbReference>
<protein>
    <recommendedName>
        <fullName evidence="3">long-chain-fatty-acid--CoA ligase</fullName>
        <ecNumber evidence="3">6.2.1.3</ecNumber>
    </recommendedName>
</protein>
<dbReference type="EC" id="6.2.1.3" evidence="3"/>
<feature type="domain" description="AMP-dependent synthetase/ligase" evidence="4">
    <location>
        <begin position="110"/>
        <end position="496"/>
    </location>
</feature>
<dbReference type="EMBL" id="CAJNOO010000093">
    <property type="protein sequence ID" value="CAF0797623.1"/>
    <property type="molecule type" value="Genomic_DNA"/>
</dbReference>
<keyword evidence="2" id="KW-0443">Lipid metabolism</keyword>
<dbReference type="Gene3D" id="3.40.50.12780">
    <property type="entry name" value="N-terminal domain of ligase-like"/>
    <property type="match status" value="1"/>
</dbReference>
<evidence type="ECO:0000313" key="5">
    <source>
        <dbReference type="EMBL" id="CAF0797623.1"/>
    </source>
</evidence>
<dbReference type="GO" id="GO:0016020">
    <property type="term" value="C:membrane"/>
    <property type="evidence" value="ECO:0007669"/>
    <property type="project" value="TreeGrafter"/>
</dbReference>
<evidence type="ECO:0000256" key="2">
    <source>
        <dbReference type="ARBA" id="ARBA00022832"/>
    </source>
</evidence>
<sequence>MLRSLLKSRAAYTISIVRGVTVTYTNTRTYLTRIQQIHHDGIDLEQQSVEINPIEHIRRCTFYKDLDIWTLYKTICPNVRTLGDVLYEGCDASNNGPCVGIIQSTNSPDSIEWLSYSMVIEQSRMIGSYLWTLAKLTPIQSKVAIISSNRPEYLFVEQACYMYGFILVNFYTSYDSATIMNLLHRTKAEILVVDNIERIQSIQDDLLKNDHIKEIIIMDDIICDGHNKIRNMSSIFKTMKTNDIRERPIINPENIAIFIMTSGTTCEPKIVMLSHENLLAASKGNILRIERAKLKGSVTVRHCSILPLAHIFERFILLGVFLRGTQVVFCSVPEKLVEYFSIVKPTQLTVVPRILNKIYDTVMIEVSKSKIKQYLIQQALDSEESWWLSRLIFRKVKQLFGGELKAMFTGAAPITPDVLHFFRIALDIPIMTGYGQTESTACGTSTHAPDMSCGTVGSPVATVEIKLIDVPDMNYRSEMNQGEICIRGPTVFKGYYNDEEKTREAIDQEGWLHTGDVGEWISNGALRIIDRAKYIFKLSQGTYIAPERLEDIYIRSQWIAQIFVDGISTEATVVAIVIPDEQYVRKNFLSTQTTMTFLELCKEKKLKQIILSDLIRLAKENKLKYFETISNIYLHSEPFSLKNGLLTMTLKTRRMNARKQFQTIIQSLYNVDRTTTNNLLSK</sequence>
<organism evidence="5 6">
    <name type="scientific">Rotaria sordida</name>
    <dbReference type="NCBI Taxonomy" id="392033"/>
    <lineage>
        <taxon>Eukaryota</taxon>
        <taxon>Metazoa</taxon>
        <taxon>Spiralia</taxon>
        <taxon>Gnathifera</taxon>
        <taxon>Rotifera</taxon>
        <taxon>Eurotatoria</taxon>
        <taxon>Bdelloidea</taxon>
        <taxon>Philodinida</taxon>
        <taxon>Philodinidae</taxon>
        <taxon>Rotaria</taxon>
    </lineage>
</organism>
<dbReference type="PANTHER" id="PTHR43272">
    <property type="entry name" value="LONG-CHAIN-FATTY-ACID--COA LIGASE"/>
    <property type="match status" value="1"/>
</dbReference>
<name>A0A813SLG0_9BILA</name>
<dbReference type="OrthoDB" id="1700726at2759"/>
<evidence type="ECO:0000256" key="3">
    <source>
        <dbReference type="ARBA" id="ARBA00026121"/>
    </source>
</evidence>
<gene>
    <name evidence="5" type="ORF">RFH988_LOCUS3753</name>
</gene>
<evidence type="ECO:0000313" key="6">
    <source>
        <dbReference type="Proteomes" id="UP000663882"/>
    </source>
</evidence>
<dbReference type="GO" id="GO:0005783">
    <property type="term" value="C:endoplasmic reticulum"/>
    <property type="evidence" value="ECO:0007669"/>
    <property type="project" value="TreeGrafter"/>
</dbReference>
<reference evidence="5" key="1">
    <citation type="submission" date="2021-02" db="EMBL/GenBank/DDBJ databases">
        <authorList>
            <person name="Nowell W R."/>
        </authorList>
    </citation>
    <scope>NUCLEOTIDE SEQUENCE</scope>
</reference>
<dbReference type="InterPro" id="IPR000873">
    <property type="entry name" value="AMP-dep_synth/lig_dom"/>
</dbReference>
<dbReference type="AlphaFoldDB" id="A0A813SLG0"/>
<keyword evidence="1" id="KW-0436">Ligase</keyword>
<dbReference type="Pfam" id="PF00501">
    <property type="entry name" value="AMP-binding"/>
    <property type="match status" value="1"/>
</dbReference>
<dbReference type="SUPFAM" id="SSF56801">
    <property type="entry name" value="Acetyl-CoA synthetase-like"/>
    <property type="match status" value="1"/>
</dbReference>
<comment type="caution">
    <text evidence="5">The sequence shown here is derived from an EMBL/GenBank/DDBJ whole genome shotgun (WGS) entry which is preliminary data.</text>
</comment>
<dbReference type="PANTHER" id="PTHR43272:SF107">
    <property type="entry name" value="LONG-CHAIN-FATTY-ACID--COA LIGASE 5"/>
    <property type="match status" value="1"/>
</dbReference>
<dbReference type="Proteomes" id="UP000663882">
    <property type="component" value="Unassembled WGS sequence"/>
</dbReference>
<evidence type="ECO:0000259" key="4">
    <source>
        <dbReference type="Pfam" id="PF00501"/>
    </source>
</evidence>
<evidence type="ECO:0000256" key="1">
    <source>
        <dbReference type="ARBA" id="ARBA00022598"/>
    </source>
</evidence>
<dbReference type="InterPro" id="IPR042099">
    <property type="entry name" value="ANL_N_sf"/>
</dbReference>